<dbReference type="PATRIC" id="fig|52689.4.peg.2559"/>
<dbReference type="EMBL" id="LGYO01000042">
    <property type="protein sequence ID" value="KNZ40811.1"/>
    <property type="molecule type" value="Genomic_DNA"/>
</dbReference>
<evidence type="ECO:0000313" key="5">
    <source>
        <dbReference type="Proteomes" id="UP000036873"/>
    </source>
</evidence>
<dbReference type="Pfam" id="PF00440">
    <property type="entry name" value="TetR_N"/>
    <property type="match status" value="1"/>
</dbReference>
<dbReference type="PANTHER" id="PTHR43479:SF11">
    <property type="entry name" value="ACREF_ENVCD OPERON REPRESSOR-RELATED"/>
    <property type="match status" value="1"/>
</dbReference>
<sequence length="190" mass="21662">MAKNVKEKIIDATTELIGECHSIESVTVRDIATKAGVGVGLINYHFQTKENLINQCVQKMIGNTINNFDKLYQALTMEPVDKLRFLTKKMCLFLDSNRGVSRISILSDLSAGNFSDNTSQTINAYLPVMREIYGQKKSDQDLYLLIHMLMSALQSAFLRRDVFIESAEIDFYDVKQRECLIDRLIDLLIK</sequence>
<proteinExistence type="predicted"/>
<evidence type="ECO:0000313" key="4">
    <source>
        <dbReference type="EMBL" id="KNZ40811.1"/>
    </source>
</evidence>
<evidence type="ECO:0000256" key="1">
    <source>
        <dbReference type="ARBA" id="ARBA00023125"/>
    </source>
</evidence>
<reference evidence="5" key="1">
    <citation type="submission" date="2015-07" db="EMBL/GenBank/DDBJ databases">
        <title>Draft genome sequence of Acetobacterium bakii DSM 8293, a potential psychrophilic chemical producer through syngas fermentation.</title>
        <authorList>
            <person name="Song Y."/>
            <person name="Hwang S."/>
            <person name="Cho B.-K."/>
        </authorList>
    </citation>
    <scope>NUCLEOTIDE SEQUENCE [LARGE SCALE GENOMIC DNA]</scope>
    <source>
        <strain evidence="5">DSM 8239</strain>
    </source>
</reference>
<dbReference type="InterPro" id="IPR050624">
    <property type="entry name" value="HTH-type_Tx_Regulator"/>
</dbReference>
<protein>
    <recommendedName>
        <fullName evidence="3">HTH tetR-type domain-containing protein</fullName>
    </recommendedName>
</protein>
<keyword evidence="1 2" id="KW-0238">DNA-binding</keyword>
<feature type="DNA-binding region" description="H-T-H motif" evidence="2">
    <location>
        <begin position="27"/>
        <end position="46"/>
    </location>
</feature>
<keyword evidence="5" id="KW-1185">Reference proteome</keyword>
<name>A0A0L6TX18_9FIRM</name>
<dbReference type="InterPro" id="IPR001647">
    <property type="entry name" value="HTH_TetR"/>
</dbReference>
<dbReference type="InterPro" id="IPR023772">
    <property type="entry name" value="DNA-bd_HTH_TetR-type_CS"/>
</dbReference>
<dbReference type="SUPFAM" id="SSF46689">
    <property type="entry name" value="Homeodomain-like"/>
    <property type="match status" value="1"/>
</dbReference>
<dbReference type="GO" id="GO:0003677">
    <property type="term" value="F:DNA binding"/>
    <property type="evidence" value="ECO:0007669"/>
    <property type="project" value="UniProtKB-UniRule"/>
</dbReference>
<dbReference type="Proteomes" id="UP000036873">
    <property type="component" value="Unassembled WGS sequence"/>
</dbReference>
<comment type="caution">
    <text evidence="4">The sequence shown here is derived from an EMBL/GenBank/DDBJ whole genome shotgun (WGS) entry which is preliminary data.</text>
</comment>
<dbReference type="AlphaFoldDB" id="A0A0L6TX18"/>
<dbReference type="InterPro" id="IPR009057">
    <property type="entry name" value="Homeodomain-like_sf"/>
</dbReference>
<organism evidence="4 5">
    <name type="scientific">Acetobacterium bakii</name>
    <dbReference type="NCBI Taxonomy" id="52689"/>
    <lineage>
        <taxon>Bacteria</taxon>
        <taxon>Bacillati</taxon>
        <taxon>Bacillota</taxon>
        <taxon>Clostridia</taxon>
        <taxon>Eubacteriales</taxon>
        <taxon>Eubacteriaceae</taxon>
        <taxon>Acetobacterium</taxon>
    </lineage>
</organism>
<gene>
    <name evidence="4" type="ORF">AKG39_15190</name>
</gene>
<accession>A0A0L6TX18</accession>
<feature type="domain" description="HTH tetR-type" evidence="3">
    <location>
        <begin position="3"/>
        <end position="64"/>
    </location>
</feature>
<dbReference type="STRING" id="52689.AKG39_15190"/>
<dbReference type="OrthoDB" id="9789566at2"/>
<dbReference type="PROSITE" id="PS01081">
    <property type="entry name" value="HTH_TETR_1"/>
    <property type="match status" value="1"/>
</dbReference>
<dbReference type="PANTHER" id="PTHR43479">
    <property type="entry name" value="ACREF/ENVCD OPERON REPRESSOR-RELATED"/>
    <property type="match status" value="1"/>
</dbReference>
<dbReference type="PROSITE" id="PS50977">
    <property type="entry name" value="HTH_TETR_2"/>
    <property type="match status" value="1"/>
</dbReference>
<dbReference type="RefSeq" id="WP_050741260.1">
    <property type="nucleotide sequence ID" value="NZ_LGYO01000042.1"/>
</dbReference>
<evidence type="ECO:0000259" key="3">
    <source>
        <dbReference type="PROSITE" id="PS50977"/>
    </source>
</evidence>
<dbReference type="Gene3D" id="1.10.357.10">
    <property type="entry name" value="Tetracycline Repressor, domain 2"/>
    <property type="match status" value="1"/>
</dbReference>
<evidence type="ECO:0000256" key="2">
    <source>
        <dbReference type="PROSITE-ProRule" id="PRU00335"/>
    </source>
</evidence>